<name>A0A1G9R0X1_9GAMM</name>
<keyword evidence="1" id="KW-0812">Transmembrane</keyword>
<proteinExistence type="predicted"/>
<dbReference type="PANTHER" id="PTHR36153">
    <property type="entry name" value="INNER MEMBRANE PROTEIN-RELATED"/>
    <property type="match status" value="1"/>
</dbReference>
<evidence type="ECO:0000259" key="3">
    <source>
        <dbReference type="Pfam" id="PF06761"/>
    </source>
</evidence>
<gene>
    <name evidence="5" type="ORF">SAMN05661010_03545</name>
</gene>
<feature type="domain" description="IcmF-related" evidence="3">
    <location>
        <begin position="549"/>
        <end position="864"/>
    </location>
</feature>
<dbReference type="InterPro" id="IPR017731">
    <property type="entry name" value="TssM1-like"/>
</dbReference>
<dbReference type="Pfam" id="PF06744">
    <property type="entry name" value="IcmF_C"/>
    <property type="match status" value="1"/>
</dbReference>
<evidence type="ECO:0000313" key="6">
    <source>
        <dbReference type="Proteomes" id="UP000198654"/>
    </source>
</evidence>
<dbReference type="Proteomes" id="UP000198654">
    <property type="component" value="Unassembled WGS sequence"/>
</dbReference>
<sequence>MWTRFKSGLSRWVPGMSSLESDVNQAKMHANRANGLSRDAQSLGKAPRGLATLLWLLLAVLIIGAIWWLGPLWEFRGERPLGPWLNRLLVSLALVVIVSVVWGIRLARRLREMREAQADSEQRELDPIRVDVEQQEASLNATLAELNDSLGGGNGARYKLPWYLVMGVENAGKTSLINRSGQNFSLTHVMKVSGQGKRAKYGFEWWIGERAVLIDPDGELLTQQAMGGGEPVELESRLWDHFVAWLERERSQRPLDGIVLVLDLSRLFSANVGVRKAYAALLRARMRELMERLSTRLPVYVTFSKMDLLHGFDDFFRHYSRAARRAPLGFTFSPASLDTPGLWEDEFANAYDGMLERLNRSLPTLLAECRAADEREAVFRFVRQLAGMRDVLLGFLKEALSSDRFSTAAMVRGTYFTSVYQQGVPEDPFVDAAARRYGMTDSVRPAHRTARSALYFTEDLFESVIYPEAGLAGDNARAAQRRRRLRRRRLRRASALACLFGGAVLVGGWSHFYEKNAGALADVEHKAREFITSRPAELQSDDPTGYALLEPLDRLRSATLEFGDYRSHLPMLADMGLYQGDEVGRKVDSAYLAMLEYQFLPALMVGIMDDMNRAPMGSNEKLALLRILRMLSDASGRQPQRVHDFMASRWQSAFPNRGGVQERLLEHLDYALAYTDLKAGVVAGQRRAELAMAPLRGSIQAAQDELGQMPMAERVYRTLEAGSAQRSGATLDLRQAVGPAWSTVFMARNDNPDNVTIPSLVTRDGFEHYFLPKVEKATELALIDLWVLGRRDDIDFSEADRRRLRDALRERYISDYHVTWRDALAKVQLVPFPDIDQAVAVMDTLLGASRPMDRLLGEVAQHTQLYPELPADDQAARQALEESPRYRLAAAIDKPFADLSRLLEAHNDNPAEIVEIKRAIAKLRDYMRKIQTDSHRSHAAFIVARDRLALGGSADPIYTLKRIAEDTPAPAGRWLASLADQSWQLLLDSAVRHLERQWIDEVVTPFEQRLAGRYPLAPNAEREVALVDFERFFGPEGTLAGFYQDNLHPFLEEAPEQLRDANGNPLVRDSVLAALDRTRRIRSAYFDANGVLDVEFSLEPISLTPNKRRSIISVDGQIIDYRHGPSESVPMIWPNSLRSLNESRVTLIPSEVNRSPRSVRHQGVWAWFRLLDEAQVTGVSERELELRFNVDGGNMRYRLYAERTPNPFTRPLVTGFDLPTALYGPGGSDNVGKP</sequence>
<dbReference type="STRING" id="119000.SAMN05661010_03545"/>
<dbReference type="SUPFAM" id="SSF52540">
    <property type="entry name" value="P-loop containing nucleoside triphosphate hydrolases"/>
    <property type="match status" value="1"/>
</dbReference>
<dbReference type="AlphaFoldDB" id="A0A1G9R0X1"/>
<dbReference type="InterPro" id="IPR025743">
    <property type="entry name" value="TssM1_N"/>
</dbReference>
<reference evidence="5 6" key="1">
    <citation type="submission" date="2016-10" db="EMBL/GenBank/DDBJ databases">
        <authorList>
            <person name="de Groot N.N."/>
        </authorList>
    </citation>
    <scope>NUCLEOTIDE SEQUENCE [LARGE SCALE GENOMIC DNA]</scope>
    <source>
        <strain evidence="5 6">DSM 14789</strain>
    </source>
</reference>
<accession>A0A1G9R0X1</accession>
<dbReference type="InterPro" id="IPR027417">
    <property type="entry name" value="P-loop_NTPase"/>
</dbReference>
<dbReference type="NCBIfam" id="TIGR03348">
    <property type="entry name" value="VI_IcmF"/>
    <property type="match status" value="1"/>
</dbReference>
<keyword evidence="1" id="KW-1133">Transmembrane helix</keyword>
<dbReference type="InterPro" id="IPR009612">
    <property type="entry name" value="IcmF-rel"/>
</dbReference>
<feature type="domain" description="Type VI secretion system IcmF C-terminal" evidence="2">
    <location>
        <begin position="1096"/>
        <end position="1202"/>
    </location>
</feature>
<dbReference type="EMBL" id="FNGI01000013">
    <property type="protein sequence ID" value="SDM16898.1"/>
    <property type="molecule type" value="Genomic_DNA"/>
</dbReference>
<evidence type="ECO:0000256" key="1">
    <source>
        <dbReference type="SAM" id="Phobius"/>
    </source>
</evidence>
<protein>
    <submittedName>
        <fullName evidence="5">Type VI secretion system protein ImpL</fullName>
    </submittedName>
</protein>
<feature type="transmembrane region" description="Helical" evidence="1">
    <location>
        <begin position="50"/>
        <end position="69"/>
    </location>
</feature>
<dbReference type="OrthoDB" id="9758229at2"/>
<dbReference type="Pfam" id="PF06761">
    <property type="entry name" value="IcmF-related"/>
    <property type="match status" value="1"/>
</dbReference>
<dbReference type="RefSeq" id="WP_089730602.1">
    <property type="nucleotide sequence ID" value="NZ_FNGI01000013.1"/>
</dbReference>
<evidence type="ECO:0000313" key="5">
    <source>
        <dbReference type="EMBL" id="SDM16898.1"/>
    </source>
</evidence>
<keyword evidence="6" id="KW-1185">Reference proteome</keyword>
<organism evidence="5 6">
    <name type="scientific">Modicisalibacter muralis</name>
    <dbReference type="NCBI Taxonomy" id="119000"/>
    <lineage>
        <taxon>Bacteria</taxon>
        <taxon>Pseudomonadati</taxon>
        <taxon>Pseudomonadota</taxon>
        <taxon>Gammaproteobacteria</taxon>
        <taxon>Oceanospirillales</taxon>
        <taxon>Halomonadaceae</taxon>
        <taxon>Modicisalibacter</taxon>
    </lineage>
</organism>
<evidence type="ECO:0000259" key="2">
    <source>
        <dbReference type="Pfam" id="PF06744"/>
    </source>
</evidence>
<keyword evidence="1" id="KW-0472">Membrane</keyword>
<feature type="transmembrane region" description="Helical" evidence="1">
    <location>
        <begin position="84"/>
        <end position="104"/>
    </location>
</feature>
<dbReference type="InterPro" id="IPR053156">
    <property type="entry name" value="T6SS_TssM-like"/>
</dbReference>
<dbReference type="Pfam" id="PF14331">
    <property type="entry name" value="IcmF-related_N"/>
    <property type="match status" value="1"/>
</dbReference>
<feature type="transmembrane region" description="Helical" evidence="1">
    <location>
        <begin position="493"/>
        <end position="512"/>
    </location>
</feature>
<dbReference type="InterPro" id="IPR010623">
    <property type="entry name" value="IcmF_C"/>
</dbReference>
<feature type="domain" description="Type VI secretion system component TssM1 N-terminal" evidence="4">
    <location>
        <begin position="235"/>
        <end position="487"/>
    </location>
</feature>
<dbReference type="PANTHER" id="PTHR36153:SF5">
    <property type="entry name" value="EXPORTED PROTEIN"/>
    <property type="match status" value="1"/>
</dbReference>
<evidence type="ECO:0000259" key="4">
    <source>
        <dbReference type="Pfam" id="PF14331"/>
    </source>
</evidence>